<comment type="similarity">
    <text evidence="1">Belongs to the sel-1 family.</text>
</comment>
<proteinExistence type="inferred from homology"/>
<name>D2V6P9_NAEGR</name>
<dbReference type="RefSeq" id="XP_002680361.1">
    <property type="nucleotide sequence ID" value="XM_002680315.1"/>
</dbReference>
<dbReference type="InterPro" id="IPR019734">
    <property type="entry name" value="TPR_rpt"/>
</dbReference>
<dbReference type="Gene3D" id="1.25.40.10">
    <property type="entry name" value="Tetratricopeptide repeat domain"/>
    <property type="match status" value="3"/>
</dbReference>
<dbReference type="InterPro" id="IPR006597">
    <property type="entry name" value="Sel1-like"/>
</dbReference>
<protein>
    <submittedName>
        <fullName evidence="2">Predicted protein</fullName>
    </submittedName>
</protein>
<dbReference type="GO" id="GO:0036503">
    <property type="term" value="P:ERAD pathway"/>
    <property type="evidence" value="ECO:0007669"/>
    <property type="project" value="TreeGrafter"/>
</dbReference>
<evidence type="ECO:0000313" key="3">
    <source>
        <dbReference type="Proteomes" id="UP000006671"/>
    </source>
</evidence>
<reference evidence="2 3" key="1">
    <citation type="journal article" date="2010" name="Cell">
        <title>The genome of Naegleria gruberi illuminates early eukaryotic versatility.</title>
        <authorList>
            <person name="Fritz-Laylin L.K."/>
            <person name="Prochnik S.E."/>
            <person name="Ginger M.L."/>
            <person name="Dacks J.B."/>
            <person name="Carpenter M.L."/>
            <person name="Field M.C."/>
            <person name="Kuo A."/>
            <person name="Paredez A."/>
            <person name="Chapman J."/>
            <person name="Pham J."/>
            <person name="Shu S."/>
            <person name="Neupane R."/>
            <person name="Cipriano M."/>
            <person name="Mancuso J."/>
            <person name="Tu H."/>
            <person name="Salamov A."/>
            <person name="Lindquist E."/>
            <person name="Shapiro H."/>
            <person name="Lucas S."/>
            <person name="Grigoriev I.V."/>
            <person name="Cande W.Z."/>
            <person name="Fulton C."/>
            <person name="Rokhsar D.S."/>
            <person name="Dawson S.C."/>
        </authorList>
    </citation>
    <scope>NUCLEOTIDE SEQUENCE [LARGE SCALE GENOMIC DNA]</scope>
    <source>
        <strain evidence="2 3">NEG-M</strain>
    </source>
</reference>
<dbReference type="InterPro" id="IPR011990">
    <property type="entry name" value="TPR-like_helical_dom_sf"/>
</dbReference>
<dbReference type="KEGG" id="ngr:NAEGRDRAFT_47108"/>
<dbReference type="SMART" id="SM00671">
    <property type="entry name" value="SEL1"/>
    <property type="match status" value="2"/>
</dbReference>
<dbReference type="EMBL" id="GG738854">
    <property type="protein sequence ID" value="EFC47617.1"/>
    <property type="molecule type" value="Genomic_DNA"/>
</dbReference>
<organism evidence="3">
    <name type="scientific">Naegleria gruberi</name>
    <name type="common">Amoeba</name>
    <dbReference type="NCBI Taxonomy" id="5762"/>
    <lineage>
        <taxon>Eukaryota</taxon>
        <taxon>Discoba</taxon>
        <taxon>Heterolobosea</taxon>
        <taxon>Tetramitia</taxon>
        <taxon>Eutetramitia</taxon>
        <taxon>Vahlkampfiidae</taxon>
        <taxon>Naegleria</taxon>
    </lineage>
</organism>
<dbReference type="Proteomes" id="UP000006671">
    <property type="component" value="Unassembled WGS sequence"/>
</dbReference>
<sequence length="935" mass="110015">MSCNTIISENGADFPKLENGMYLEYLSVRRLVFSSNLEYYFDNHFTNDSMKSIPEKYCYINKLLKQSSTTRKRRGELFELKKEWENAVREYKSTKSHDRIAFIYYSKMNPPNYEHALSNFIQFNLLNLETNQFSEEIAICYFKTGSFEMAHTYFEKVLSKLSPKSLELLGICCYHLKKYSKAIEYLSKYDLTEEESKIILAYSILEGDITKKDMALELLLDLAKRRNNEAIYFLGSIYENGLYSFEKNLEKTIQFYLLLENDDLANLSLGKIYSNLDKEKSIKVLRKVNESFERYGEVSCMLAILLKDVNQEESYKFLVKSARLEFQDCLQPIADHLCSSISYDWSFVLPSEYTLTKTNLPKCKDLFKKYFSHTFVSPEKNYKLISIVNRNFNDNNFDLIKITPIQMARFLFFLGKFNKCKKYYEKLVNCNEEAEKFLLFFLWLTEHDIPEYMVSVIEKHLETNMYAQYLYVKLNFDSNKAKVIFERCKHLFDLTNFEIIISMNIIDDERVVSLCKSCLMSYPVPVIERIISYSIERDLIDFQQFLVSTLEDHYEFDESIIPIECIRLLREGKETDLLRSLFLSYPNKKVFHTCLKQISNKSTNEIYDLLLNFQEYTQDETDVPIKCFYSELVWVLFINGRNSKALEYSKLVFSSDQVLEKILTNSYEPVQYLIGMHQSNYSLISKKIYLQKHPNISTIFQYSNNISTLISHSIEEQIIQSHQFELIFDEVMKYNLSNRNFADIAFSMKMGKKAIEYYEKCSGFSNIGLIYSQGFPGIPIDYHLAIKNFKKAVHFEKDTPSYFYNLGCCYLELSQYAAAINYFSKTTFFKSYINMAKCFIATQQYASALENLKMVNIHQVDAIIKFNYGNCYEELCYKLNNKEYGTIAIEIFTMIQDAHSEAKQHLDKLHNFLETIKFITPTEVVPSCTLEFDEE</sequence>
<evidence type="ECO:0000313" key="2">
    <source>
        <dbReference type="EMBL" id="EFC47617.1"/>
    </source>
</evidence>
<dbReference type="PANTHER" id="PTHR11102:SF147">
    <property type="entry name" value="SEL1L ADAPTOR SUBUNIT OF ERAD E3 UBIQUITIN LIGASE"/>
    <property type="match status" value="1"/>
</dbReference>
<dbReference type="PANTHER" id="PTHR11102">
    <property type="entry name" value="SEL-1-LIKE PROTEIN"/>
    <property type="match status" value="1"/>
</dbReference>
<accession>D2V6P9</accession>
<gene>
    <name evidence="2" type="ORF">NAEGRDRAFT_47108</name>
</gene>
<keyword evidence="3" id="KW-1185">Reference proteome</keyword>
<dbReference type="GeneID" id="8849111"/>
<dbReference type="Pfam" id="PF13181">
    <property type="entry name" value="TPR_8"/>
    <property type="match status" value="1"/>
</dbReference>
<dbReference type="AlphaFoldDB" id="D2V6P9"/>
<dbReference type="SMART" id="SM00028">
    <property type="entry name" value="TPR"/>
    <property type="match status" value="3"/>
</dbReference>
<dbReference type="SUPFAM" id="SSF48452">
    <property type="entry name" value="TPR-like"/>
    <property type="match status" value="2"/>
</dbReference>
<dbReference type="InterPro" id="IPR050767">
    <property type="entry name" value="Sel1_AlgK"/>
</dbReference>
<dbReference type="InParanoid" id="D2V6P9"/>
<dbReference type="GO" id="GO:0005789">
    <property type="term" value="C:endoplasmic reticulum membrane"/>
    <property type="evidence" value="ECO:0007669"/>
    <property type="project" value="TreeGrafter"/>
</dbReference>
<dbReference type="VEuPathDB" id="AmoebaDB:NAEGRDRAFT_47108"/>
<evidence type="ECO:0000256" key="1">
    <source>
        <dbReference type="ARBA" id="ARBA00038101"/>
    </source>
</evidence>
<dbReference type="Pfam" id="PF12895">
    <property type="entry name" value="ANAPC3"/>
    <property type="match status" value="1"/>
</dbReference>